<dbReference type="eggNOG" id="KOG1030">
    <property type="taxonomic scope" value="Eukaryota"/>
</dbReference>
<dbReference type="Gene3D" id="2.60.40.150">
    <property type="entry name" value="C2 domain"/>
    <property type="match status" value="1"/>
</dbReference>
<dbReference type="PANTHER" id="PTHR47052:SF3">
    <property type="entry name" value="INGRESSION PROTEIN 1"/>
    <property type="match status" value="1"/>
</dbReference>
<dbReference type="SUPFAM" id="SSF49562">
    <property type="entry name" value="C2 domain (Calcium/lipid-binding domain, CaLB)"/>
    <property type="match status" value="1"/>
</dbReference>
<dbReference type="Pfam" id="PF00168">
    <property type="entry name" value="C2"/>
    <property type="match status" value="1"/>
</dbReference>
<evidence type="ECO:0000259" key="2">
    <source>
        <dbReference type="PROSITE" id="PS50004"/>
    </source>
</evidence>
<dbReference type="STRING" id="3068.D8UC21"/>
<dbReference type="Proteomes" id="UP000001058">
    <property type="component" value="Unassembled WGS sequence"/>
</dbReference>
<dbReference type="PROSITE" id="PS50004">
    <property type="entry name" value="C2"/>
    <property type="match status" value="1"/>
</dbReference>
<dbReference type="SMART" id="SM00239">
    <property type="entry name" value="C2"/>
    <property type="match status" value="1"/>
</dbReference>
<evidence type="ECO:0000256" key="1">
    <source>
        <dbReference type="SAM" id="MobiDB-lite"/>
    </source>
</evidence>
<organism evidence="4">
    <name type="scientific">Volvox carteri f. nagariensis</name>
    <dbReference type="NCBI Taxonomy" id="3068"/>
    <lineage>
        <taxon>Eukaryota</taxon>
        <taxon>Viridiplantae</taxon>
        <taxon>Chlorophyta</taxon>
        <taxon>core chlorophytes</taxon>
        <taxon>Chlorophyceae</taxon>
        <taxon>CS clade</taxon>
        <taxon>Chlamydomonadales</taxon>
        <taxon>Volvocaceae</taxon>
        <taxon>Volvox</taxon>
    </lineage>
</organism>
<keyword evidence="4" id="KW-1185">Reference proteome</keyword>
<feature type="region of interest" description="Disordered" evidence="1">
    <location>
        <begin position="279"/>
        <end position="312"/>
    </location>
</feature>
<feature type="domain" description="C2" evidence="2">
    <location>
        <begin position="33"/>
        <end position="159"/>
    </location>
</feature>
<proteinExistence type="predicted"/>
<dbReference type="GeneID" id="9618980"/>
<dbReference type="KEGG" id="vcn:VOLCADRAFT_97168"/>
<feature type="compositionally biased region" description="Low complexity" evidence="1">
    <location>
        <begin position="293"/>
        <end position="303"/>
    </location>
</feature>
<evidence type="ECO:0000313" key="4">
    <source>
        <dbReference type="Proteomes" id="UP000001058"/>
    </source>
</evidence>
<dbReference type="OrthoDB" id="419768at2759"/>
<dbReference type="PANTHER" id="PTHR47052">
    <property type="entry name" value="CONSERVED SERINE PROLINE-RICH PROTEIN (AFU_ORTHOLOGUE AFUA_2G01790)"/>
    <property type="match status" value="1"/>
</dbReference>
<dbReference type="InterPro" id="IPR052981">
    <property type="entry name" value="Ingression_C2_domain"/>
</dbReference>
<dbReference type="InterPro" id="IPR000008">
    <property type="entry name" value="C2_dom"/>
</dbReference>
<dbReference type="AlphaFoldDB" id="D8UC21"/>
<dbReference type="CDD" id="cd00030">
    <property type="entry name" value="C2"/>
    <property type="match status" value="1"/>
</dbReference>
<accession>D8UC21</accession>
<gene>
    <name evidence="3" type="ORF">VOLCADRAFT_97168</name>
</gene>
<dbReference type="InterPro" id="IPR035892">
    <property type="entry name" value="C2_domain_sf"/>
</dbReference>
<dbReference type="RefSeq" id="XP_002956180.1">
    <property type="nucleotide sequence ID" value="XM_002956134.1"/>
</dbReference>
<sequence>MYGIEGPHPRGLNKNMQVYNVSRDNMHCELQGDSGTLRLPVWIDVKFDVRGRAKMALEAGEMAVTVEFAKDLKDKDFFGKQDPYCIVKVGTQQYRTRTATDGGKRPVWNETFRFNVLNENDAELVIKDEDVGHDDNLGSARVSFARAREYGRDQVQAPVYTKHGKQHGFVHVTLNFTRNSALKAHGAYPAAYPTQQYAQYPYPQQVPGKCTHVANQATVRRSQATVWRSQATAPHRLRMVPRCLHTELSHLRTELSHLRTAHLRLRTAHLRLRTELQGYPHQGQYGAPPPAQGAPAAYGVPPQATYPGYPPK</sequence>
<protein>
    <recommendedName>
        <fullName evidence="2">C2 domain-containing protein</fullName>
    </recommendedName>
</protein>
<dbReference type="InParanoid" id="D8UC21"/>
<dbReference type="EMBL" id="GL378379">
    <property type="protein sequence ID" value="EFJ42719.1"/>
    <property type="molecule type" value="Genomic_DNA"/>
</dbReference>
<name>D8UC21_VOLCA</name>
<reference evidence="3 4" key="1">
    <citation type="journal article" date="2010" name="Science">
        <title>Genomic analysis of organismal complexity in the multicellular green alga Volvox carteri.</title>
        <authorList>
            <person name="Prochnik S.E."/>
            <person name="Umen J."/>
            <person name="Nedelcu A.M."/>
            <person name="Hallmann A."/>
            <person name="Miller S.M."/>
            <person name="Nishii I."/>
            <person name="Ferris P."/>
            <person name="Kuo A."/>
            <person name="Mitros T."/>
            <person name="Fritz-Laylin L.K."/>
            <person name="Hellsten U."/>
            <person name="Chapman J."/>
            <person name="Simakov O."/>
            <person name="Rensing S.A."/>
            <person name="Terry A."/>
            <person name="Pangilinan J."/>
            <person name="Kapitonov V."/>
            <person name="Jurka J."/>
            <person name="Salamov A."/>
            <person name="Shapiro H."/>
            <person name="Schmutz J."/>
            <person name="Grimwood J."/>
            <person name="Lindquist E."/>
            <person name="Lucas S."/>
            <person name="Grigoriev I.V."/>
            <person name="Schmitt R."/>
            <person name="Kirk D."/>
            <person name="Rokhsar D.S."/>
        </authorList>
    </citation>
    <scope>NUCLEOTIDE SEQUENCE [LARGE SCALE GENOMIC DNA]</scope>
    <source>
        <strain evidence="4">f. Nagariensis / Eve</strain>
    </source>
</reference>
<evidence type="ECO:0000313" key="3">
    <source>
        <dbReference type="EMBL" id="EFJ42719.1"/>
    </source>
</evidence>